<evidence type="ECO:0000313" key="1">
    <source>
        <dbReference type="EMBL" id="RWX00331.1"/>
    </source>
</evidence>
<sequence>MFYIKSKSISLSIALLSVIILTSCNLKNEIEGKIESEIQNEFENTLGTDSIEEDITKMKQSAEEIKNLLNKDSLNGELDKLKGDLKDSAIKAKDSAVSNAYNSLLDKLKN</sequence>
<dbReference type="AlphaFoldDB" id="A0A444HAG5"/>
<dbReference type="PROSITE" id="PS51257">
    <property type="entry name" value="PROKAR_LIPOPROTEIN"/>
    <property type="match status" value="1"/>
</dbReference>
<proteinExistence type="predicted"/>
<dbReference type="RefSeq" id="WP_128389560.1">
    <property type="nucleotide sequence ID" value="NZ_SBII01000005.1"/>
</dbReference>
<gene>
    <name evidence="1" type="ORF">EPI11_08620</name>
</gene>
<accession>A0A444HAG5</accession>
<protein>
    <recommendedName>
        <fullName evidence="3">Lipoprotein</fullName>
    </recommendedName>
</protein>
<evidence type="ECO:0008006" key="3">
    <source>
        <dbReference type="Google" id="ProtNLM"/>
    </source>
</evidence>
<comment type="caution">
    <text evidence="1">The sequence shown here is derived from an EMBL/GenBank/DDBJ whole genome shotgun (WGS) entry which is preliminary data.</text>
</comment>
<dbReference type="EMBL" id="SBII01000005">
    <property type="protein sequence ID" value="RWX00331.1"/>
    <property type="molecule type" value="Genomic_DNA"/>
</dbReference>
<organism evidence="1 2">
    <name type="scientific">Flavobacterium cerinum</name>
    <dbReference type="NCBI Taxonomy" id="2502784"/>
    <lineage>
        <taxon>Bacteria</taxon>
        <taxon>Pseudomonadati</taxon>
        <taxon>Bacteroidota</taxon>
        <taxon>Flavobacteriia</taxon>
        <taxon>Flavobacteriales</taxon>
        <taxon>Flavobacteriaceae</taxon>
        <taxon>Flavobacterium</taxon>
    </lineage>
</organism>
<name>A0A444HAG5_9FLAO</name>
<dbReference type="Proteomes" id="UP000287527">
    <property type="component" value="Unassembled WGS sequence"/>
</dbReference>
<evidence type="ECO:0000313" key="2">
    <source>
        <dbReference type="Proteomes" id="UP000287527"/>
    </source>
</evidence>
<keyword evidence="2" id="KW-1185">Reference proteome</keyword>
<reference evidence="1 2" key="1">
    <citation type="submission" date="2019-01" db="EMBL/GenBank/DDBJ databases">
        <title>Flavobacterium sp. nov.,isolated from freshwater.</title>
        <authorList>
            <person name="Zhang R."/>
            <person name="Du Z.-J."/>
        </authorList>
    </citation>
    <scope>NUCLEOTIDE SEQUENCE [LARGE SCALE GENOMIC DNA]</scope>
    <source>
        <strain evidence="1 2">1E403</strain>
    </source>
</reference>